<dbReference type="NCBIfam" id="TIGR00247">
    <property type="entry name" value="endolytic transglycosylase MltG"/>
    <property type="match status" value="1"/>
</dbReference>
<feature type="site" description="Important for catalytic activity" evidence="7">
    <location>
        <position position="269"/>
    </location>
</feature>
<keyword evidence="6 7" id="KW-0961">Cell wall biogenesis/degradation</keyword>
<sequence>MTEDNKRAKNDLQKDKSKLKAINAGKLEEKQKEAGLVRKIVLITFIVIVLSLAGAAYGTYKYVMNALSPVDENDDEIIEVTIPIGSSTTGIADVLKENGLISNASVFRYYVKFKNESGFQAGDYELSRSMSVDRIIDELKHGTLYEDYQLTFTIPEGRWLEDMIEIISEETNITEEEFVEAVTDKEYIEDLIERFTILEPVVLDEQIRWPLEGYLFPARYDFVEEEIDVKLLIETMLSRTSEILLKYYNDESGFTYHEVLTIASIIEGESRNDDERALISGIIHNRLTANNMPLQMDPTVAYAHGEHFSRTLYEHLEIDSPYNTYKVQGLPVGPINSPGEASIRAALQPEQHQYLYFYHAEDGEIYPSKTYNEHQEILQEYRDSTEE</sequence>
<proteinExistence type="inferred from homology"/>
<evidence type="ECO:0000256" key="1">
    <source>
        <dbReference type="ARBA" id="ARBA00022475"/>
    </source>
</evidence>
<dbReference type="Proteomes" id="UP000198935">
    <property type="component" value="Unassembled WGS sequence"/>
</dbReference>
<evidence type="ECO:0000256" key="2">
    <source>
        <dbReference type="ARBA" id="ARBA00022692"/>
    </source>
</evidence>
<comment type="subcellular location">
    <subcellularLocation>
        <location evidence="7">Cell membrane</location>
        <topology evidence="7">Single-pass membrane protein</topology>
    </subcellularLocation>
</comment>
<keyword evidence="4 7" id="KW-0472">Membrane</keyword>
<evidence type="ECO:0000256" key="3">
    <source>
        <dbReference type="ARBA" id="ARBA00022989"/>
    </source>
</evidence>
<dbReference type="AlphaFoldDB" id="A0A1H3KBS1"/>
<keyword evidence="9" id="KW-1185">Reference proteome</keyword>
<protein>
    <recommendedName>
        <fullName evidence="7">Endolytic murein transglycosylase</fullName>
        <ecNumber evidence="7">4.2.2.29</ecNumber>
    </recommendedName>
    <alternativeName>
        <fullName evidence="7">Peptidoglycan lytic transglycosylase</fullName>
    </alternativeName>
    <alternativeName>
        <fullName evidence="7">Peptidoglycan polymerization terminase</fullName>
    </alternativeName>
</protein>
<feature type="transmembrane region" description="Helical" evidence="7">
    <location>
        <begin position="40"/>
        <end position="60"/>
    </location>
</feature>
<dbReference type="Pfam" id="PF02618">
    <property type="entry name" value="YceG"/>
    <property type="match status" value="1"/>
</dbReference>
<name>A0A1H3KBS1_9BACI</name>
<dbReference type="PANTHER" id="PTHR30518">
    <property type="entry name" value="ENDOLYTIC MUREIN TRANSGLYCOSYLASE"/>
    <property type="match status" value="1"/>
</dbReference>
<comment type="similarity">
    <text evidence="7">Belongs to the transglycosylase MltG family.</text>
</comment>
<dbReference type="EC" id="4.2.2.29" evidence="7"/>
<organism evidence="8 9">
    <name type="scientific">Evansella caseinilytica</name>
    <dbReference type="NCBI Taxonomy" id="1503961"/>
    <lineage>
        <taxon>Bacteria</taxon>
        <taxon>Bacillati</taxon>
        <taxon>Bacillota</taxon>
        <taxon>Bacilli</taxon>
        <taxon>Bacillales</taxon>
        <taxon>Bacillaceae</taxon>
        <taxon>Evansella</taxon>
    </lineage>
</organism>
<evidence type="ECO:0000256" key="4">
    <source>
        <dbReference type="ARBA" id="ARBA00023136"/>
    </source>
</evidence>
<dbReference type="InterPro" id="IPR003770">
    <property type="entry name" value="MLTG-like"/>
</dbReference>
<evidence type="ECO:0000256" key="7">
    <source>
        <dbReference type="HAMAP-Rule" id="MF_02065"/>
    </source>
</evidence>
<comment type="function">
    <text evidence="7">Functions as a peptidoglycan terminase that cleaves nascent peptidoglycan strands endolytically to terminate their elongation.</text>
</comment>
<evidence type="ECO:0000256" key="6">
    <source>
        <dbReference type="ARBA" id="ARBA00023316"/>
    </source>
</evidence>
<dbReference type="STRING" id="1503961.SAMN05421736_10293"/>
<dbReference type="CDD" id="cd08010">
    <property type="entry name" value="MltG_like"/>
    <property type="match status" value="1"/>
</dbReference>
<comment type="catalytic activity">
    <reaction evidence="7">
        <text>a peptidoglycan chain = a peptidoglycan chain with N-acetyl-1,6-anhydromuramyl-[peptide] at the reducing end + a peptidoglycan chain with N-acetylglucosamine at the non-reducing end.</text>
        <dbReference type="EC" id="4.2.2.29"/>
    </reaction>
</comment>
<dbReference type="GO" id="GO:0005886">
    <property type="term" value="C:plasma membrane"/>
    <property type="evidence" value="ECO:0007669"/>
    <property type="project" value="UniProtKB-SubCell"/>
</dbReference>
<dbReference type="EMBL" id="FNPI01000002">
    <property type="protein sequence ID" value="SDY49048.1"/>
    <property type="molecule type" value="Genomic_DNA"/>
</dbReference>
<evidence type="ECO:0000256" key="5">
    <source>
        <dbReference type="ARBA" id="ARBA00023239"/>
    </source>
</evidence>
<dbReference type="Gene3D" id="3.30.1490.480">
    <property type="entry name" value="Endolytic murein transglycosylase"/>
    <property type="match status" value="1"/>
</dbReference>
<dbReference type="GO" id="GO:0009252">
    <property type="term" value="P:peptidoglycan biosynthetic process"/>
    <property type="evidence" value="ECO:0007669"/>
    <property type="project" value="UniProtKB-UniRule"/>
</dbReference>
<evidence type="ECO:0000313" key="9">
    <source>
        <dbReference type="Proteomes" id="UP000198935"/>
    </source>
</evidence>
<keyword evidence="5 7" id="KW-0456">Lyase</keyword>
<keyword evidence="3 7" id="KW-1133">Transmembrane helix</keyword>
<dbReference type="GO" id="GO:0008932">
    <property type="term" value="F:lytic endotransglycosylase activity"/>
    <property type="evidence" value="ECO:0007669"/>
    <property type="project" value="UniProtKB-UniRule"/>
</dbReference>
<reference evidence="9" key="1">
    <citation type="submission" date="2016-10" db="EMBL/GenBank/DDBJ databases">
        <authorList>
            <person name="Varghese N."/>
            <person name="Submissions S."/>
        </authorList>
    </citation>
    <scope>NUCLEOTIDE SEQUENCE [LARGE SCALE GENOMIC DNA]</scope>
    <source>
        <strain evidence="9">SP</strain>
    </source>
</reference>
<dbReference type="GO" id="GO:0071555">
    <property type="term" value="P:cell wall organization"/>
    <property type="evidence" value="ECO:0007669"/>
    <property type="project" value="UniProtKB-KW"/>
</dbReference>
<dbReference type="PANTHER" id="PTHR30518:SF2">
    <property type="entry name" value="ENDOLYTIC MUREIN TRANSGLYCOSYLASE"/>
    <property type="match status" value="1"/>
</dbReference>
<keyword evidence="2 7" id="KW-0812">Transmembrane</keyword>
<evidence type="ECO:0000313" key="8">
    <source>
        <dbReference type="EMBL" id="SDY49048.1"/>
    </source>
</evidence>
<gene>
    <name evidence="7" type="primary">mltG</name>
    <name evidence="8" type="ORF">SAMN05421736_10293</name>
</gene>
<keyword evidence="1 7" id="KW-1003">Cell membrane</keyword>
<accession>A0A1H3KBS1</accession>
<dbReference type="HAMAP" id="MF_02065">
    <property type="entry name" value="MltG"/>
    <property type="match status" value="1"/>
</dbReference>